<proteinExistence type="predicted"/>
<reference evidence="1" key="1">
    <citation type="submission" date="2022-02" db="EMBL/GenBank/DDBJ databases">
        <title>Plant Genome Project.</title>
        <authorList>
            <person name="Zhang R.-G."/>
        </authorList>
    </citation>
    <scope>NUCLEOTIDE SEQUENCE</scope>
    <source>
        <strain evidence="1">AT1</strain>
    </source>
</reference>
<name>A0ACC0PHY1_RHOML</name>
<accession>A0ACC0PHY1</accession>
<comment type="caution">
    <text evidence="1">The sequence shown here is derived from an EMBL/GenBank/DDBJ whole genome shotgun (WGS) entry which is preliminary data.</text>
</comment>
<evidence type="ECO:0000313" key="2">
    <source>
        <dbReference type="Proteomes" id="UP001062846"/>
    </source>
</evidence>
<gene>
    <name evidence="1" type="ORF">RHMOL_Rhmol03G0207500</name>
</gene>
<keyword evidence="2" id="KW-1185">Reference proteome</keyword>
<protein>
    <submittedName>
        <fullName evidence="1">Uncharacterized protein</fullName>
    </submittedName>
</protein>
<evidence type="ECO:0000313" key="1">
    <source>
        <dbReference type="EMBL" id="KAI8564766.1"/>
    </source>
</evidence>
<dbReference type="EMBL" id="CM046390">
    <property type="protein sequence ID" value="KAI8564766.1"/>
    <property type="molecule type" value="Genomic_DNA"/>
</dbReference>
<sequence>MCYRRTGYTSAKSIHGDTSSNNQTLDNPSWFGRDTKKGSTSRKPLNRKKVVILGRDFLLINLNLQPFLKTNEPFQFFHQVSVSVVEVRARSKLFQEPTLPPQLR</sequence>
<organism evidence="1 2">
    <name type="scientific">Rhododendron molle</name>
    <name type="common">Chinese azalea</name>
    <name type="synonym">Azalea mollis</name>
    <dbReference type="NCBI Taxonomy" id="49168"/>
    <lineage>
        <taxon>Eukaryota</taxon>
        <taxon>Viridiplantae</taxon>
        <taxon>Streptophyta</taxon>
        <taxon>Embryophyta</taxon>
        <taxon>Tracheophyta</taxon>
        <taxon>Spermatophyta</taxon>
        <taxon>Magnoliopsida</taxon>
        <taxon>eudicotyledons</taxon>
        <taxon>Gunneridae</taxon>
        <taxon>Pentapetalae</taxon>
        <taxon>asterids</taxon>
        <taxon>Ericales</taxon>
        <taxon>Ericaceae</taxon>
        <taxon>Ericoideae</taxon>
        <taxon>Rhodoreae</taxon>
        <taxon>Rhododendron</taxon>
    </lineage>
</organism>
<dbReference type="Proteomes" id="UP001062846">
    <property type="component" value="Chromosome 3"/>
</dbReference>